<feature type="chain" id="PRO_5040988276" description="Lipoprotein" evidence="1">
    <location>
        <begin position="26"/>
        <end position="142"/>
    </location>
</feature>
<reference evidence="2" key="1">
    <citation type="submission" date="2021-12" db="EMBL/GenBank/DDBJ databases">
        <title>Novel species in genus Dyadobacter.</title>
        <authorList>
            <person name="Ma C."/>
        </authorList>
    </citation>
    <scope>NUCLEOTIDE SEQUENCE</scope>
    <source>
        <strain evidence="2">CY399</strain>
    </source>
</reference>
<organism evidence="2 3">
    <name type="scientific">Dyadobacter fanqingshengii</name>
    <dbReference type="NCBI Taxonomy" id="2906443"/>
    <lineage>
        <taxon>Bacteria</taxon>
        <taxon>Pseudomonadati</taxon>
        <taxon>Bacteroidota</taxon>
        <taxon>Cytophagia</taxon>
        <taxon>Cytophagales</taxon>
        <taxon>Spirosomataceae</taxon>
        <taxon>Dyadobacter</taxon>
    </lineage>
</organism>
<evidence type="ECO:0000313" key="3">
    <source>
        <dbReference type="Proteomes" id="UP001139700"/>
    </source>
</evidence>
<sequence>MMKKHLSVSGLVCLSLFLFSYSCQDHQLPGEAPLLSTHDLFYDSGHGKCSFTTELEVLNIGTIPVTEYGIVYNAALGGGSGPNYDNPTIEDYPKIVFDMPFSTGIKTKVGPQICTNSNYYRAYAILNNGTVVYGQTLRFTNL</sequence>
<feature type="signal peptide" evidence="1">
    <location>
        <begin position="1"/>
        <end position="25"/>
    </location>
</feature>
<name>A0A9X1T8V6_9BACT</name>
<dbReference type="EMBL" id="JAJTTA010000002">
    <property type="protein sequence ID" value="MCF0040086.1"/>
    <property type="molecule type" value="Genomic_DNA"/>
</dbReference>
<accession>A0A9X1T8V6</accession>
<evidence type="ECO:0000256" key="1">
    <source>
        <dbReference type="SAM" id="SignalP"/>
    </source>
</evidence>
<proteinExistence type="predicted"/>
<evidence type="ECO:0000313" key="2">
    <source>
        <dbReference type="EMBL" id="MCF0040086.1"/>
    </source>
</evidence>
<keyword evidence="1" id="KW-0732">Signal</keyword>
<dbReference type="PROSITE" id="PS51257">
    <property type="entry name" value="PROKAR_LIPOPROTEIN"/>
    <property type="match status" value="1"/>
</dbReference>
<evidence type="ECO:0008006" key="4">
    <source>
        <dbReference type="Google" id="ProtNLM"/>
    </source>
</evidence>
<dbReference type="RefSeq" id="WP_234612523.1">
    <property type="nucleotide sequence ID" value="NZ_CP098806.1"/>
</dbReference>
<comment type="caution">
    <text evidence="2">The sequence shown here is derived from an EMBL/GenBank/DDBJ whole genome shotgun (WGS) entry which is preliminary data.</text>
</comment>
<keyword evidence="3" id="KW-1185">Reference proteome</keyword>
<dbReference type="AlphaFoldDB" id="A0A9X1T8V6"/>
<dbReference type="Proteomes" id="UP001139700">
    <property type="component" value="Unassembled WGS sequence"/>
</dbReference>
<protein>
    <recommendedName>
        <fullName evidence="4">Lipoprotein</fullName>
    </recommendedName>
</protein>
<gene>
    <name evidence="2" type="ORF">LXM24_08315</name>
</gene>